<sequence>MDAVSVNTVPGGALHVVLRGEIDFTNSAWVRKVICDAVAEQRPPAVRVEMAEVAFLDSSGIGMLVDVMRAAGEADAAFRVEHPTSRVYDQLRTAGLLAAFGLP</sequence>
<dbReference type="Proteomes" id="UP000655044">
    <property type="component" value="Unassembled WGS sequence"/>
</dbReference>
<proteinExistence type="predicted"/>
<organism evidence="2 3">
    <name type="scientific">Planobispora rosea</name>
    <dbReference type="NCBI Taxonomy" id="35762"/>
    <lineage>
        <taxon>Bacteria</taxon>
        <taxon>Bacillati</taxon>
        <taxon>Actinomycetota</taxon>
        <taxon>Actinomycetes</taxon>
        <taxon>Streptosporangiales</taxon>
        <taxon>Streptosporangiaceae</taxon>
        <taxon>Planobispora</taxon>
    </lineage>
</organism>
<dbReference type="InterPro" id="IPR036513">
    <property type="entry name" value="STAS_dom_sf"/>
</dbReference>
<keyword evidence="3" id="KW-1185">Reference proteome</keyword>
<protein>
    <recommendedName>
        <fullName evidence="1">STAS domain-containing protein</fullName>
    </recommendedName>
</protein>
<dbReference type="PROSITE" id="PS50801">
    <property type="entry name" value="STAS"/>
    <property type="match status" value="1"/>
</dbReference>
<evidence type="ECO:0000313" key="3">
    <source>
        <dbReference type="Proteomes" id="UP000655044"/>
    </source>
</evidence>
<dbReference type="Gene3D" id="3.30.750.24">
    <property type="entry name" value="STAS domain"/>
    <property type="match status" value="1"/>
</dbReference>
<feature type="domain" description="STAS" evidence="1">
    <location>
        <begin position="12"/>
        <end position="103"/>
    </location>
</feature>
<reference evidence="2" key="1">
    <citation type="submission" date="2021-01" db="EMBL/GenBank/DDBJ databases">
        <title>Whole genome shotgun sequence of Planobispora rosea NBRC 15558.</title>
        <authorList>
            <person name="Komaki H."/>
            <person name="Tamura T."/>
        </authorList>
    </citation>
    <scope>NUCLEOTIDE SEQUENCE</scope>
    <source>
        <strain evidence="2">NBRC 15558</strain>
    </source>
</reference>
<dbReference type="Pfam" id="PF01740">
    <property type="entry name" value="STAS"/>
    <property type="match status" value="1"/>
</dbReference>
<dbReference type="EMBL" id="BOOI01000054">
    <property type="protein sequence ID" value="GIH87045.1"/>
    <property type="molecule type" value="Genomic_DNA"/>
</dbReference>
<evidence type="ECO:0000259" key="1">
    <source>
        <dbReference type="PROSITE" id="PS50801"/>
    </source>
</evidence>
<accession>A0A8J3S5B8</accession>
<dbReference type="CDD" id="cd07043">
    <property type="entry name" value="STAS_anti-anti-sigma_factors"/>
    <property type="match status" value="1"/>
</dbReference>
<comment type="caution">
    <text evidence="2">The sequence shown here is derived from an EMBL/GenBank/DDBJ whole genome shotgun (WGS) entry which is preliminary data.</text>
</comment>
<dbReference type="AlphaFoldDB" id="A0A8J3S5B8"/>
<dbReference type="SUPFAM" id="SSF52091">
    <property type="entry name" value="SpoIIaa-like"/>
    <property type="match status" value="1"/>
</dbReference>
<dbReference type="InterPro" id="IPR002645">
    <property type="entry name" value="STAS_dom"/>
</dbReference>
<dbReference type="RefSeq" id="WP_189243341.1">
    <property type="nucleotide sequence ID" value="NZ_BMQP01000035.1"/>
</dbReference>
<gene>
    <name evidence="2" type="ORF">Pro02_54530</name>
</gene>
<evidence type="ECO:0000313" key="2">
    <source>
        <dbReference type="EMBL" id="GIH87045.1"/>
    </source>
</evidence>
<name>A0A8J3S5B8_PLARO</name>